<dbReference type="SMART" id="SM00344">
    <property type="entry name" value="HTH_ASNC"/>
    <property type="match status" value="1"/>
</dbReference>
<dbReference type="InterPro" id="IPR011991">
    <property type="entry name" value="ArsR-like_HTH"/>
</dbReference>
<dbReference type="InterPro" id="IPR036388">
    <property type="entry name" value="WH-like_DNA-bd_sf"/>
</dbReference>
<keyword evidence="2" id="KW-0238">DNA-binding</keyword>
<organism evidence="5 6">
    <name type="scientific">Nitrospirillum viridazoti CBAmc</name>
    <dbReference type="NCBI Taxonomy" id="1441467"/>
    <lineage>
        <taxon>Bacteria</taxon>
        <taxon>Pseudomonadati</taxon>
        <taxon>Pseudomonadota</taxon>
        <taxon>Alphaproteobacteria</taxon>
        <taxon>Rhodospirillales</taxon>
        <taxon>Azospirillaceae</taxon>
        <taxon>Nitrospirillum</taxon>
        <taxon>Nitrospirillum viridazoti</taxon>
    </lineage>
</organism>
<proteinExistence type="predicted"/>
<dbReference type="Gene3D" id="3.30.70.920">
    <property type="match status" value="1"/>
</dbReference>
<dbReference type="Proteomes" id="UP000197153">
    <property type="component" value="Chromosome 3"/>
</dbReference>
<dbReference type="CDD" id="cd00090">
    <property type="entry name" value="HTH_ARSR"/>
    <property type="match status" value="1"/>
</dbReference>
<dbReference type="RefSeq" id="WP_088874737.1">
    <property type="nucleotide sequence ID" value="NZ_CP022112.1"/>
</dbReference>
<name>A0A248K028_9PROT</name>
<reference evidence="5 6" key="1">
    <citation type="submission" date="2017-06" db="EMBL/GenBank/DDBJ databases">
        <title>Complete genome sequence of Nitrospirillum amazonense strain CBAmC, an endophytic nitrogen-fixing and plant growth-promoting bacterium, isolated from sugarcane.</title>
        <authorList>
            <person name="Schwab S."/>
            <person name="dos Santos Teixeira K.R."/>
            <person name="Simoes Araujo J.L."/>
            <person name="Soares Vidal M."/>
            <person name="Borges de Freitas H.R."/>
            <person name="Rivello Crivelaro A.L."/>
            <person name="Bueno de Camargo Nunes A."/>
            <person name="dos Santos C.M."/>
            <person name="Palmeira da Silva Rosa D."/>
            <person name="da Silva Padilha D."/>
            <person name="da Silva E."/>
            <person name="Araujo Terra L."/>
            <person name="Soares Mendes V."/>
            <person name="Farinelli L."/>
            <person name="Magalhaes Cruz L."/>
            <person name="Baldani J.I."/>
        </authorList>
    </citation>
    <scope>NUCLEOTIDE SEQUENCE [LARGE SCALE GENOMIC DNA]</scope>
    <source>
        <strain evidence="5 6">CBAmC</strain>
    </source>
</reference>
<dbReference type="Gene3D" id="1.10.10.10">
    <property type="entry name" value="Winged helix-like DNA-binding domain superfamily/Winged helix DNA-binding domain"/>
    <property type="match status" value="1"/>
</dbReference>
<dbReference type="InterPro" id="IPR000485">
    <property type="entry name" value="AsnC-type_HTH_dom"/>
</dbReference>
<dbReference type="GO" id="GO:0006355">
    <property type="term" value="P:regulation of DNA-templated transcription"/>
    <property type="evidence" value="ECO:0007669"/>
    <property type="project" value="UniProtKB-ARBA"/>
</dbReference>
<accession>A0A248K028</accession>
<dbReference type="PROSITE" id="PS00519">
    <property type="entry name" value="HTH_ASNC_1"/>
    <property type="match status" value="1"/>
</dbReference>
<evidence type="ECO:0000256" key="1">
    <source>
        <dbReference type="ARBA" id="ARBA00023015"/>
    </source>
</evidence>
<dbReference type="InterPro" id="IPR011008">
    <property type="entry name" value="Dimeric_a/b-barrel"/>
</dbReference>
<dbReference type="InterPro" id="IPR019885">
    <property type="entry name" value="Tscrpt_reg_HTH_AsnC-type_CS"/>
</dbReference>
<dbReference type="SUPFAM" id="SSF54909">
    <property type="entry name" value="Dimeric alpha+beta barrel"/>
    <property type="match status" value="1"/>
</dbReference>
<keyword evidence="3" id="KW-0804">Transcription</keyword>
<dbReference type="KEGG" id="nao:Y958_25725"/>
<dbReference type="InterPro" id="IPR019887">
    <property type="entry name" value="Tscrpt_reg_AsnC/Lrp_C"/>
</dbReference>
<evidence type="ECO:0000259" key="4">
    <source>
        <dbReference type="PROSITE" id="PS50956"/>
    </source>
</evidence>
<keyword evidence="1" id="KW-0805">Transcription regulation</keyword>
<evidence type="ECO:0000256" key="2">
    <source>
        <dbReference type="ARBA" id="ARBA00023125"/>
    </source>
</evidence>
<sequence length="161" mass="18421">MPAAELDAIDMKILTLMQKDASLTTAELAEKVGISQSPCWRRIQRLQGEGYIKGQVVIVDREKLGFHMQIFAQVKMARLSDEERQTFFRGVENIPEILECYTVFGEMDILMKVVAPDVKWYQQFIFSSLMKLPGVQDIRSIVTLSEAKHTTAVPLKPRQFQ</sequence>
<keyword evidence="6" id="KW-1185">Reference proteome</keyword>
<evidence type="ECO:0000256" key="3">
    <source>
        <dbReference type="ARBA" id="ARBA00023163"/>
    </source>
</evidence>
<dbReference type="GO" id="GO:0005829">
    <property type="term" value="C:cytosol"/>
    <property type="evidence" value="ECO:0007669"/>
    <property type="project" value="TreeGrafter"/>
</dbReference>
<protein>
    <submittedName>
        <fullName evidence="5">AsnC family transcriptional regulator</fullName>
    </submittedName>
</protein>
<dbReference type="Pfam" id="PF01037">
    <property type="entry name" value="AsnC_trans_reg"/>
    <property type="match status" value="1"/>
</dbReference>
<evidence type="ECO:0000313" key="6">
    <source>
        <dbReference type="Proteomes" id="UP000197153"/>
    </source>
</evidence>
<dbReference type="PRINTS" id="PR00033">
    <property type="entry name" value="HTHASNC"/>
</dbReference>
<dbReference type="PROSITE" id="PS50956">
    <property type="entry name" value="HTH_ASNC_2"/>
    <property type="match status" value="1"/>
</dbReference>
<dbReference type="PANTHER" id="PTHR30154">
    <property type="entry name" value="LEUCINE-RESPONSIVE REGULATORY PROTEIN"/>
    <property type="match status" value="1"/>
</dbReference>
<dbReference type="InterPro" id="IPR036390">
    <property type="entry name" value="WH_DNA-bd_sf"/>
</dbReference>
<dbReference type="EMBL" id="CP022112">
    <property type="protein sequence ID" value="ASG24302.1"/>
    <property type="molecule type" value="Genomic_DNA"/>
</dbReference>
<feature type="domain" description="HTH asnC-type" evidence="4">
    <location>
        <begin position="6"/>
        <end position="67"/>
    </location>
</feature>
<dbReference type="InterPro" id="IPR019888">
    <property type="entry name" value="Tscrpt_reg_AsnC-like"/>
</dbReference>
<dbReference type="PANTHER" id="PTHR30154:SF34">
    <property type="entry name" value="TRANSCRIPTIONAL REGULATOR AZLB"/>
    <property type="match status" value="1"/>
</dbReference>
<dbReference type="SUPFAM" id="SSF46785">
    <property type="entry name" value="Winged helix' DNA-binding domain"/>
    <property type="match status" value="1"/>
</dbReference>
<dbReference type="Pfam" id="PF13412">
    <property type="entry name" value="HTH_24"/>
    <property type="match status" value="1"/>
</dbReference>
<evidence type="ECO:0000313" key="5">
    <source>
        <dbReference type="EMBL" id="ASG24302.1"/>
    </source>
</evidence>
<gene>
    <name evidence="5" type="ORF">Y958_25725</name>
</gene>
<dbReference type="AlphaFoldDB" id="A0A248K028"/>
<dbReference type="GO" id="GO:0043200">
    <property type="term" value="P:response to amino acid"/>
    <property type="evidence" value="ECO:0007669"/>
    <property type="project" value="TreeGrafter"/>
</dbReference>
<dbReference type="GO" id="GO:0043565">
    <property type="term" value="F:sequence-specific DNA binding"/>
    <property type="evidence" value="ECO:0007669"/>
    <property type="project" value="InterPro"/>
</dbReference>